<dbReference type="InterPro" id="IPR023214">
    <property type="entry name" value="HAD_sf"/>
</dbReference>
<dbReference type="NCBIfam" id="TIGR01549">
    <property type="entry name" value="HAD-SF-IA-v1"/>
    <property type="match status" value="1"/>
</dbReference>
<dbReference type="AlphaFoldDB" id="A0A840QHN5"/>
<name>A0A840QHN5_9PSEU</name>
<evidence type="ECO:0000313" key="2">
    <source>
        <dbReference type="Proteomes" id="UP000584374"/>
    </source>
</evidence>
<dbReference type="EMBL" id="JACHIW010000002">
    <property type="protein sequence ID" value="MBB5159530.1"/>
    <property type="molecule type" value="Genomic_DNA"/>
</dbReference>
<dbReference type="InterPro" id="IPR036412">
    <property type="entry name" value="HAD-like_sf"/>
</dbReference>
<dbReference type="InterPro" id="IPR051828">
    <property type="entry name" value="HAD-like_hydrolase_domain"/>
</dbReference>
<dbReference type="InterPro" id="IPR044924">
    <property type="entry name" value="HAD-SF_hydro_IA_REG-2-like_cap"/>
</dbReference>
<gene>
    <name evidence="1" type="ORF">BJ970_007129</name>
</gene>
<dbReference type="PANTHER" id="PTHR46191">
    <property type="match status" value="1"/>
</dbReference>
<dbReference type="InterPro" id="IPR006439">
    <property type="entry name" value="HAD-SF_hydro_IA"/>
</dbReference>
<dbReference type="GO" id="GO:0016787">
    <property type="term" value="F:hydrolase activity"/>
    <property type="evidence" value="ECO:0007669"/>
    <property type="project" value="UniProtKB-KW"/>
</dbReference>
<comment type="caution">
    <text evidence="1">The sequence shown here is derived from an EMBL/GenBank/DDBJ whole genome shotgun (WGS) entry which is preliminary data.</text>
</comment>
<dbReference type="RefSeq" id="WP_221468388.1">
    <property type="nucleotide sequence ID" value="NZ_JACHIW010000002.1"/>
</dbReference>
<dbReference type="SFLD" id="SFLDS00003">
    <property type="entry name" value="Haloacid_Dehalogenase"/>
    <property type="match status" value="1"/>
</dbReference>
<protein>
    <submittedName>
        <fullName evidence="1">Putative hydrolase of the HAD superfamily</fullName>
    </submittedName>
</protein>
<dbReference type="SUPFAM" id="SSF56784">
    <property type="entry name" value="HAD-like"/>
    <property type="match status" value="1"/>
</dbReference>
<accession>A0A840QHN5</accession>
<dbReference type="Proteomes" id="UP000584374">
    <property type="component" value="Unassembled WGS sequence"/>
</dbReference>
<proteinExistence type="predicted"/>
<dbReference type="Gene3D" id="1.10.150.720">
    <property type="entry name" value="Haloacid dehalogenase-like hydrolase"/>
    <property type="match status" value="1"/>
</dbReference>
<keyword evidence="1" id="KW-0378">Hydrolase</keyword>
<keyword evidence="2" id="KW-1185">Reference proteome</keyword>
<dbReference type="SFLD" id="SFLDG01129">
    <property type="entry name" value="C1.5:_HAD__Beta-PGM__Phosphata"/>
    <property type="match status" value="1"/>
</dbReference>
<dbReference type="NCBIfam" id="TIGR01509">
    <property type="entry name" value="HAD-SF-IA-v3"/>
    <property type="match status" value="1"/>
</dbReference>
<dbReference type="PANTHER" id="PTHR46191:SF2">
    <property type="entry name" value="HALOACID DEHALOGENASE-LIKE HYDROLASE DOMAIN-CONTAINING PROTEIN 3"/>
    <property type="match status" value="1"/>
</dbReference>
<dbReference type="Pfam" id="PF00702">
    <property type="entry name" value="Hydrolase"/>
    <property type="match status" value="1"/>
</dbReference>
<evidence type="ECO:0000313" key="1">
    <source>
        <dbReference type="EMBL" id="MBB5159530.1"/>
    </source>
</evidence>
<sequence length="234" mass="26096">MPDVQGVLFDFNGTLARLESWGESHQDVFDRWGLTAAGKRWGDGWLVGPVDGEDHREHSQDRDGYHRWELSRLAARARRCGVPADRIDGVVRELDRANKTLTMSLYDDVVEVLSELRRRNVAVAVCSNWYWDLDAVIDQVGLTDLVDVAVTSARAGARKPHSLIFHRTLQLCGLQPAEALFVGDSWQADVIGPLAAGIRAVHLWRPERAAEAAPPRRADVPRLSSLYEVIGQIS</sequence>
<organism evidence="1 2">
    <name type="scientific">Saccharopolyspora phatthalungensis</name>
    <dbReference type="NCBI Taxonomy" id="664693"/>
    <lineage>
        <taxon>Bacteria</taxon>
        <taxon>Bacillati</taxon>
        <taxon>Actinomycetota</taxon>
        <taxon>Actinomycetes</taxon>
        <taxon>Pseudonocardiales</taxon>
        <taxon>Pseudonocardiaceae</taxon>
        <taxon>Saccharopolyspora</taxon>
    </lineage>
</organism>
<reference evidence="1 2" key="1">
    <citation type="submission" date="2020-08" db="EMBL/GenBank/DDBJ databases">
        <title>Sequencing the genomes of 1000 actinobacteria strains.</title>
        <authorList>
            <person name="Klenk H.-P."/>
        </authorList>
    </citation>
    <scope>NUCLEOTIDE SEQUENCE [LARGE SCALE GENOMIC DNA]</scope>
    <source>
        <strain evidence="1 2">DSM 45584</strain>
    </source>
</reference>
<dbReference type="Gene3D" id="3.40.50.1000">
    <property type="entry name" value="HAD superfamily/HAD-like"/>
    <property type="match status" value="1"/>
</dbReference>
<dbReference type="PRINTS" id="PR00413">
    <property type="entry name" value="HADHALOGNASE"/>
</dbReference>